<evidence type="ECO:0000313" key="3">
    <source>
        <dbReference type="Proteomes" id="UP001501153"/>
    </source>
</evidence>
<dbReference type="InterPro" id="IPR035986">
    <property type="entry name" value="PKD_dom_sf"/>
</dbReference>
<dbReference type="Proteomes" id="UP001501153">
    <property type="component" value="Unassembled WGS sequence"/>
</dbReference>
<dbReference type="InterPro" id="IPR052918">
    <property type="entry name" value="Motility_Chemotaxis_Reg"/>
</dbReference>
<evidence type="ECO:0000313" key="2">
    <source>
        <dbReference type="EMBL" id="GAA4364086.1"/>
    </source>
</evidence>
<evidence type="ECO:0000259" key="1">
    <source>
        <dbReference type="PROSITE" id="PS50093"/>
    </source>
</evidence>
<name>A0ABP8IPP1_9BACT</name>
<gene>
    <name evidence="2" type="ORF">GCM10023185_33290</name>
</gene>
<dbReference type="SUPFAM" id="SSF49299">
    <property type="entry name" value="PKD domain"/>
    <property type="match status" value="1"/>
</dbReference>
<organism evidence="2 3">
    <name type="scientific">Hymenobacter saemangeumensis</name>
    <dbReference type="NCBI Taxonomy" id="1084522"/>
    <lineage>
        <taxon>Bacteria</taxon>
        <taxon>Pseudomonadati</taxon>
        <taxon>Bacteroidota</taxon>
        <taxon>Cytophagia</taxon>
        <taxon>Cytophagales</taxon>
        <taxon>Hymenobacteraceae</taxon>
        <taxon>Hymenobacter</taxon>
    </lineage>
</organism>
<dbReference type="SUPFAM" id="SSF101898">
    <property type="entry name" value="NHL repeat"/>
    <property type="match status" value="1"/>
</dbReference>
<proteinExistence type="predicted"/>
<dbReference type="EMBL" id="BAABGZ010000070">
    <property type="protein sequence ID" value="GAA4364086.1"/>
    <property type="molecule type" value="Genomic_DNA"/>
</dbReference>
<sequence>MNDKFRLRFYLFTALWLVLLGAALIPWEAAAQAGSSPWARHISATGADVDGYHVATDPAGNVYVAGNFTTTLSLGSTTFTGNGPDGFLAKYDAQGNVLWAYQVGGAGQQNVGAVATDADGNVFVGGQFTSAVSFGALALSAPGTVGYLAKFNAQGQPQWARVIGSGSGIAGISAVHADAVGALRIVGAYQQTTTVGPFPLTNGGSRSNTENTFLAGCSSTGAVLWATSLTSTENLYATDTALDGMGNLLLTGTLWGTGTFGTLAVTTVNPSQSAYVAKFNAQGTLQWVQQAGGTRTFGNSEGRAVAADATGNIYVGGFSTGPTSFGTLSHPDPNMYVARMDAQGNFVWVVADAQALYTDCRDLAVHPNGTLYAVGSFRYGMSAPPLALSNSGSSDAFLARYRTRDGQGLALSAGYSGTGADYGAHVAVDSYGNAHYTGQYRAGTGGTFYVYNHTLPGGPYYRMFLAREGAACPPATAPVIAGPASVCAGDTLTLTATTAAAPTLYQWSGPNGFTSSQATVRIPNPTAGTYQLTVNAGGCPATSAPYAVSVVLGPPQPTVSRQSSGATVTLTSSSLTGNQWYLNGAPIPGATAVTYTVSAGPSQAVYTVVVTNAAGCRSTPSAAQIITASRSSTAFLGLTVHPNPAPDGRIQVRWQPTAHPTYLRVVNGVGQLVLHRDVPAGVKALSLELANLPPGLYILQVGSTTALETMRLLRP</sequence>
<dbReference type="RefSeq" id="WP_345237237.1">
    <property type="nucleotide sequence ID" value="NZ_BAABGZ010000070.1"/>
</dbReference>
<protein>
    <recommendedName>
        <fullName evidence="1">PKD domain-containing protein</fullName>
    </recommendedName>
</protein>
<keyword evidence="3" id="KW-1185">Reference proteome</keyword>
<dbReference type="Gene3D" id="2.80.10.50">
    <property type="match status" value="2"/>
</dbReference>
<dbReference type="PROSITE" id="PS50093">
    <property type="entry name" value="PKD"/>
    <property type="match status" value="1"/>
</dbReference>
<dbReference type="InterPro" id="IPR000601">
    <property type="entry name" value="PKD_dom"/>
</dbReference>
<comment type="caution">
    <text evidence="2">The sequence shown here is derived from an EMBL/GenBank/DDBJ whole genome shotgun (WGS) entry which is preliminary data.</text>
</comment>
<dbReference type="Pfam" id="PF06739">
    <property type="entry name" value="SBBP"/>
    <property type="match status" value="1"/>
</dbReference>
<dbReference type="PANTHER" id="PTHR35580:SF1">
    <property type="entry name" value="PHYTASE-LIKE DOMAIN-CONTAINING PROTEIN"/>
    <property type="match status" value="1"/>
</dbReference>
<feature type="domain" description="PKD" evidence="1">
    <location>
        <begin position="475"/>
        <end position="550"/>
    </location>
</feature>
<accession>A0ABP8IPP1</accession>
<reference evidence="3" key="1">
    <citation type="journal article" date="2019" name="Int. J. Syst. Evol. Microbiol.">
        <title>The Global Catalogue of Microorganisms (GCM) 10K type strain sequencing project: providing services to taxonomists for standard genome sequencing and annotation.</title>
        <authorList>
            <consortium name="The Broad Institute Genomics Platform"/>
            <consortium name="The Broad Institute Genome Sequencing Center for Infectious Disease"/>
            <person name="Wu L."/>
            <person name="Ma J."/>
        </authorList>
    </citation>
    <scope>NUCLEOTIDE SEQUENCE [LARGE SCALE GENOMIC DNA]</scope>
    <source>
        <strain evidence="3">JCM 17923</strain>
    </source>
</reference>
<dbReference type="Gene3D" id="2.60.40.10">
    <property type="entry name" value="Immunoglobulins"/>
    <property type="match status" value="2"/>
</dbReference>
<dbReference type="InterPro" id="IPR010620">
    <property type="entry name" value="SBBP_repeat"/>
</dbReference>
<dbReference type="PANTHER" id="PTHR35580">
    <property type="entry name" value="CELL SURFACE GLYCOPROTEIN (S-LAYER PROTEIN)-LIKE PROTEIN"/>
    <property type="match status" value="1"/>
</dbReference>
<dbReference type="InterPro" id="IPR013783">
    <property type="entry name" value="Ig-like_fold"/>
</dbReference>